<dbReference type="EMBL" id="AE015927">
    <property type="protein sequence ID" value="AAO36110.1"/>
    <property type="molecule type" value="Genomic_DNA"/>
</dbReference>
<feature type="coiled-coil region" evidence="1">
    <location>
        <begin position="625"/>
        <end position="652"/>
    </location>
</feature>
<dbReference type="GeneID" id="24254138"/>
<keyword evidence="3" id="KW-1185">Reference proteome</keyword>
<reference evidence="2 3" key="1">
    <citation type="journal article" date="2003" name="Proc. Natl. Acad. Sci. U.S.A.">
        <title>The genome sequence of Clostridium tetani, the causative agent of tetanus disease.</title>
        <authorList>
            <person name="Brueggemann H."/>
            <person name="Baumer S."/>
            <person name="Fricke W.F."/>
            <person name="Wiezer A."/>
            <person name="Liesegang H."/>
            <person name="Decker I."/>
            <person name="Herzberg C."/>
            <person name="Martinez-Arias R."/>
            <person name="Merkl R."/>
            <person name="Henne A."/>
            <person name="Gottschalk G."/>
        </authorList>
    </citation>
    <scope>NUCLEOTIDE SEQUENCE [LARGE SCALE GENOMIC DNA]</scope>
    <source>
        <strain evidence="3">Massachusetts / E88</strain>
    </source>
</reference>
<name>Q894I2_CLOTE</name>
<keyword evidence="1" id="KW-0175">Coiled coil</keyword>
<evidence type="ECO:0000313" key="3">
    <source>
        <dbReference type="Proteomes" id="UP000001412"/>
    </source>
</evidence>
<dbReference type="KEGG" id="ctc:CTC_01562"/>
<dbReference type="AlphaFoldDB" id="Q894I2"/>
<dbReference type="Proteomes" id="UP000001412">
    <property type="component" value="Chromosome"/>
</dbReference>
<sequence>MSNNNVKINLEEGIYVPSIEACWLYKENKEEGNYTVQEKYLDKLLKGKLDFSFELVENKELINNIEIKEKDGEYYTLDIVNVKFNNVFKSKKEKKTTKELRFWTYTKGFKFNNKKFSNWKRSGGKARTGECLFIIDNIKDKCLDWARMGLEFNGKVDIASIRAYESLPLSSIIGTLEIDPSNILVIDDFNSKFNWKMSKTELINKELVTKVGMVEENNSIWDGQGLLDVTIFNSNKLKGKGMALLRNRFFKCCAFNTNIQQFYIDYCSKNNIDYNTYAIEDVYGNKMLVKDIRFITTPNSIKIKKFNNEILKMEGYKDFGEGAWLQYWKDNVSSTFGICKTEKPSRFENGKYNRLSYQMFNTIPFLRKEVTEITAREVNYIEKLKDDLDFFLEEANIDPNVETIIEGGEYIEIGENIDVTGAFTEMVKKNADFQKTQVFKEYRRSFISAKIRELRRGKIRIEGDYCTLCSNPIEMLYTTVGDFKGQAITLVDNQIYCTRFANKENVVGFRNPHICRGNIANLINAKNDLIEKYINCTNNIVVINSIKYPILTILQGADMDSDTMLITNNKTVVEACARLDWDKTPIPINFVENTGKNNAKMTGENMCNIDIVIAQNFIGEDINLSQELNSLLNNLENNNKLTEELREDIYSKISKCSSISCVEIDKAKKQFKDLNVTKELEKCTEGMEVSEEDNRRLKPYFFKFCGDNKVQKKRRKNNKAHRKELDKKTTEQFAKDKGIDIKDVNVKDKELVKLLKKNDKMQKEWEEAEFIKMDTQMDWLQEELDKIKDANRIGTVQVIQLLKKNKHKADKEIVEEEAEFIKDLNVKIKGYKLDLDADYVERQEKIKMAKQETIEEIKKIKITKTNMYGILKECLNSVKKNGKINKKTGIESIALEILFATFGTGLLDMFLEK</sequence>
<gene>
    <name evidence="2" type="ordered locus">CTC_01562</name>
</gene>
<proteinExistence type="predicted"/>
<dbReference type="RefSeq" id="WP_011099770.1">
    <property type="nucleotide sequence ID" value="NC_004557.1"/>
</dbReference>
<dbReference type="OrthoDB" id="2485429at2"/>
<organism evidence="2 3">
    <name type="scientific">Clostridium tetani (strain Massachusetts / E88)</name>
    <dbReference type="NCBI Taxonomy" id="212717"/>
    <lineage>
        <taxon>Bacteria</taxon>
        <taxon>Bacillati</taxon>
        <taxon>Bacillota</taxon>
        <taxon>Clostridia</taxon>
        <taxon>Eubacteriales</taxon>
        <taxon>Clostridiaceae</taxon>
        <taxon>Clostridium</taxon>
    </lineage>
</organism>
<evidence type="ECO:0000313" key="2">
    <source>
        <dbReference type="EMBL" id="AAO36110.1"/>
    </source>
</evidence>
<protein>
    <submittedName>
        <fullName evidence="2">Phage-related protein</fullName>
    </submittedName>
</protein>
<dbReference type="HOGENOM" id="CLU_308542_0_0_9"/>
<evidence type="ECO:0000256" key="1">
    <source>
        <dbReference type="SAM" id="Coils"/>
    </source>
</evidence>
<accession>Q894I2</accession>